<feature type="compositionally biased region" description="Acidic residues" evidence="3">
    <location>
        <begin position="2136"/>
        <end position="2158"/>
    </location>
</feature>
<feature type="region of interest" description="Disordered" evidence="3">
    <location>
        <begin position="1249"/>
        <end position="1271"/>
    </location>
</feature>
<feature type="region of interest" description="Disordered" evidence="3">
    <location>
        <begin position="433"/>
        <end position="459"/>
    </location>
</feature>
<feature type="compositionally biased region" description="Gly residues" evidence="3">
    <location>
        <begin position="231"/>
        <end position="254"/>
    </location>
</feature>
<dbReference type="InterPro" id="IPR050865">
    <property type="entry name" value="BEACH_Domain"/>
</dbReference>
<dbReference type="InterPro" id="IPR011993">
    <property type="entry name" value="PH-like_dom_sf"/>
</dbReference>
<dbReference type="Proteomes" id="UP000002630">
    <property type="component" value="Linkage Group LG11"/>
</dbReference>
<feature type="compositionally biased region" description="Gly residues" evidence="3">
    <location>
        <begin position="1021"/>
        <end position="1035"/>
    </location>
</feature>
<feature type="region of interest" description="Disordered" evidence="3">
    <location>
        <begin position="675"/>
        <end position="698"/>
    </location>
</feature>
<evidence type="ECO:0000313" key="7">
    <source>
        <dbReference type="Proteomes" id="UP000002630"/>
    </source>
</evidence>
<feature type="compositionally biased region" description="Low complexity" evidence="3">
    <location>
        <begin position="1076"/>
        <end position="1090"/>
    </location>
</feature>
<keyword evidence="1" id="KW-0853">WD repeat</keyword>
<feature type="region of interest" description="Disordered" evidence="3">
    <location>
        <begin position="1174"/>
        <end position="1209"/>
    </location>
</feature>
<feature type="compositionally biased region" description="Low complexity" evidence="3">
    <location>
        <begin position="1174"/>
        <end position="1186"/>
    </location>
</feature>
<keyword evidence="7" id="KW-1185">Reference proteome</keyword>
<feature type="compositionally biased region" description="Gly residues" evidence="3">
    <location>
        <begin position="571"/>
        <end position="580"/>
    </location>
</feature>
<dbReference type="InterPro" id="IPR036372">
    <property type="entry name" value="BEACH_dom_sf"/>
</dbReference>
<feature type="region of interest" description="Disordered" evidence="3">
    <location>
        <begin position="2252"/>
        <end position="2272"/>
    </location>
</feature>
<feature type="compositionally biased region" description="Low complexity" evidence="3">
    <location>
        <begin position="199"/>
        <end position="214"/>
    </location>
</feature>
<feature type="compositionally biased region" description="Low complexity" evidence="3">
    <location>
        <begin position="1099"/>
        <end position="1114"/>
    </location>
</feature>
<dbReference type="InterPro" id="IPR023362">
    <property type="entry name" value="PH-BEACH_dom"/>
</dbReference>
<accession>D8LFY8</accession>
<dbReference type="PANTHER" id="PTHR13743:SF123">
    <property type="entry name" value="PROTEIN FAN"/>
    <property type="match status" value="1"/>
</dbReference>
<sequence length="2318" mass="239847">MVQARGGSGGDLARLEGPMKHVVTYSGVHVAPGPATKGGVYDAWFRAGGTRALLYTAASVVDELADVASEASAKGASGQVRDRAEVLAREGRELLGELLRTVAVLLSSGPVHREEFLQVDAFQEVELLGAALQGVLLDFRLWSDAGVEAQALLLEGVSSVAERRVAQLRAFVGPQLLLDVLRLHVCTADRAPARAQKRPSTSAPPAAAAPSHAADGSVIARPVTPKSKRGSGFGDGSSGSGGGGGGGGGGGAAAGGAARAAASSFIEAAGGGDRAPGGALASRGMDASERAKYVRMSFLEEDFGDSFGLDGSGWKDGVLRDAGVDGTVEDPGSAVTAAAAAAGEADGVNAAVVCLQECQSPDLQRGVLGVLLGLRKDGPIKDFLRRELLRSMFLWEAAPILLSRKGYSTDVRRDCLALSLWLLTETHAAGDERSLAPSAKTPRHRRPSVSAFPASGGGGGNASLAPNLAKALDAENLVLGEDGGRGQGAADGGDAASGRDVLAAVRGQYWSAHLMLARTVALAVSQGAWGTIPGPLSPAPAPIGEDVVEVALSGGQVSAATEETGGKTVAEGGGGGGGGHNSDAGDAESGSSSGGGGKRASLWLSLPFLAALLPGASPSTRQQAAMSINIALKGNVAARKALLRLSESSWADALMELALCERELDDPFAAGATGAAEGVGSGGSLKRPSSSSGGGGGGWESVERFGDGAVSTPVGETSLCEELALDAAGCVVADSIVERPRGWTILRPLLASLDRAVVQRVGLDRGGREWQRVALCKLSSTVLQRVARGSGRWTELTLDGLNKLMLLVEERLFPGDELAAAMAAAAAATVAAGGDSHQENGGGEAGGLEVAGGAAEGHHPALGSSGGQSSFDMEGSWGEDGTAAGSLSHLVECMLEIVRGLRSMLSSEPLLATGHRAPVAAVAAAAAAAAGDVGLRTRACNALWPALRALGRVPVLRDVGTELSRVVYHEVFLSLQVLLSLPEVTPAAGKSATLEAFLSLRKALSVCDEALSPRDPSASGSPGGGGRRSPSGGLGKRANGPFDPDAAALAMEKRGLLGAVAMAAVQNLHTLPSAETAAAEDAAGDNAAETARGRRGEAAGRPAPRQAKGGGAAAATATVAPKASAAVAEMLTGASGCEDMDEIFKSLWAVLAEAQAESRQDYADFVPLFRNMGSGRRGSSSSLSSSFNAGGRRPSFEYNNGGGGGGGARGGSAALGGYASAHLPASYTMPFGLPPPLHRVRLSRDAGEFAWPAEPPGPHGPPRPYTPSSGAGEDAAAIAAAAAAGDSSPPDAAVVTAKALQQLPPRGSLIFGLGGAAAAESLAATVLAEHRVVVEEEHLRLEYAMAALDAAGARARRHWRRVSRLAEAEASPWVGEEKGAAAAAAACRRAGGERLTGLHRDCRWKLAGNEHEGSEPGRYRPVLQPVLAAPSSSPSSSASVVPAEDLSASAMSMEDVGLQLARKCSRYIVDIVKTEATGDALADAGGGSGGGGGNGDDNGDDNHGENEDDEEEDVWGVIGALSPAAGISGDPEAAATAGDSSGADEAAIAAAALDVVEEVSSTGESPSARAQREEDERRLVEARVRQTLAAVAGRQDGGAGPRVDLGPGAARWRMAVAIAAEAASGLGVTETVVLVTPKGNRRGRLSLVDKFLSFMPESATADGDGGRDGGSGGGGGGGGGTSSGAGAAKAYTWAMDQRRFRLRESALQVFLRRGKRRSLFLNFGSESRDQGRRNDFFRALQTRCPSGSSESSDASRLLKAWQRRRISNFEYLMGLNTLAGRSFNDLCQYPVFPWVLSDYTSDELDLSDDKVFRDLKKPMGAVNPERLAEFIDRYRSFDDPDIPSFMYGSHYSTAVGVVLHYLVRLQPFAELHREMQNGTFDVADRLFSSVARSWDMCTSALSEVKELTPEWYSLPDFLTNVNGFAFGKAQDGTEINDVQLPPWAGGPADFILKHRAALESDYVSQNLHHWIDLIFGYKQRGPAAEKAHNVFYYLTYSGAVDLANIQDEGLRRATELQIAHFGQCPAQLFGRPHPARGQRGQGVPRPVAASFRGLERWRESGRLASVRSVQRVPSVSLRQVGVRACRALADGRLLSVNGLGVIEQFNYAWRDWQLPAADSSAVAATTETGIETAAGGEEEEEEEEEEEGVVGGDSEGEPGVEAKRMVHFTHVPRIPLGARPAVDSRGEEAAGGPSDWPPPLPAPPVCFSPSGRYLFSGGHESGALLMWQFDYDNTGQVCGEMALPRALGPRDLPRAFAGSRPRTATSSSPAPPTARALLWSVRRLAPNYISDSLRRPTARRCPALVVRGHRGARDRVRG</sequence>
<feature type="compositionally biased region" description="Gly residues" evidence="3">
    <location>
        <begin position="1484"/>
        <end position="1496"/>
    </location>
</feature>
<feature type="region of interest" description="Disordered" evidence="3">
    <location>
        <begin position="2132"/>
        <end position="2158"/>
    </location>
</feature>
<feature type="region of interest" description="Disordered" evidence="3">
    <location>
        <begin position="2177"/>
        <end position="2201"/>
    </location>
</feature>
<keyword evidence="2" id="KW-0677">Repeat</keyword>
<gene>
    <name evidence="6" type="ORF">Esi_0155_0003</name>
</gene>
<dbReference type="SMART" id="SM01026">
    <property type="entry name" value="Beach"/>
    <property type="match status" value="1"/>
</dbReference>
<feature type="region of interest" description="Disordered" evidence="3">
    <location>
        <begin position="1076"/>
        <end position="1114"/>
    </location>
</feature>
<feature type="region of interest" description="Disordered" evidence="3">
    <location>
        <begin position="1658"/>
        <end position="1683"/>
    </location>
</feature>
<feature type="region of interest" description="Disordered" evidence="3">
    <location>
        <begin position="191"/>
        <end position="254"/>
    </location>
</feature>
<protein>
    <recommendedName>
        <fullName evidence="8">BEACH domain-containing protein</fullName>
    </recommendedName>
</protein>
<feature type="region of interest" description="Disordered" evidence="3">
    <location>
        <begin position="557"/>
        <end position="596"/>
    </location>
</feature>
<feature type="region of interest" description="Disordered" evidence="3">
    <location>
        <begin position="1480"/>
        <end position="1512"/>
    </location>
</feature>
<feature type="compositionally biased region" description="Pro residues" evidence="3">
    <location>
        <begin position="1253"/>
        <end position="1265"/>
    </location>
</feature>
<evidence type="ECO:0000259" key="4">
    <source>
        <dbReference type="PROSITE" id="PS50197"/>
    </source>
</evidence>
<feature type="compositionally biased region" description="Low complexity" evidence="3">
    <location>
        <begin position="2259"/>
        <end position="2272"/>
    </location>
</feature>
<dbReference type="PROSITE" id="PS51783">
    <property type="entry name" value="PH_BEACH"/>
    <property type="match status" value="1"/>
</dbReference>
<dbReference type="InParanoid" id="D8LFY8"/>
<proteinExistence type="predicted"/>
<reference evidence="6 7" key="1">
    <citation type="journal article" date="2010" name="Nature">
        <title>The Ectocarpus genome and the independent evolution of multicellularity in brown algae.</title>
        <authorList>
            <person name="Cock J.M."/>
            <person name="Sterck L."/>
            <person name="Rouze P."/>
            <person name="Scornet D."/>
            <person name="Allen A.E."/>
            <person name="Amoutzias G."/>
            <person name="Anthouard V."/>
            <person name="Artiguenave F."/>
            <person name="Aury J.M."/>
            <person name="Badger J.H."/>
            <person name="Beszteri B."/>
            <person name="Billiau K."/>
            <person name="Bonnet E."/>
            <person name="Bothwell J.H."/>
            <person name="Bowler C."/>
            <person name="Boyen C."/>
            <person name="Brownlee C."/>
            <person name="Carrano C.J."/>
            <person name="Charrier B."/>
            <person name="Cho G.Y."/>
            <person name="Coelho S.M."/>
            <person name="Collen J."/>
            <person name="Corre E."/>
            <person name="Da Silva C."/>
            <person name="Delage L."/>
            <person name="Delaroque N."/>
            <person name="Dittami S.M."/>
            <person name="Doulbeau S."/>
            <person name="Elias M."/>
            <person name="Farnham G."/>
            <person name="Gachon C.M."/>
            <person name="Gschloessl B."/>
            <person name="Heesch S."/>
            <person name="Jabbari K."/>
            <person name="Jubin C."/>
            <person name="Kawai H."/>
            <person name="Kimura K."/>
            <person name="Kloareg B."/>
            <person name="Kupper F.C."/>
            <person name="Lang D."/>
            <person name="Le Bail A."/>
            <person name="Leblanc C."/>
            <person name="Lerouge P."/>
            <person name="Lohr M."/>
            <person name="Lopez P.J."/>
            <person name="Martens C."/>
            <person name="Maumus F."/>
            <person name="Michel G."/>
            <person name="Miranda-Saavedra D."/>
            <person name="Morales J."/>
            <person name="Moreau H."/>
            <person name="Motomura T."/>
            <person name="Nagasato C."/>
            <person name="Napoli C.A."/>
            <person name="Nelson D.R."/>
            <person name="Nyvall-Collen P."/>
            <person name="Peters A.F."/>
            <person name="Pommier C."/>
            <person name="Potin P."/>
            <person name="Poulain J."/>
            <person name="Quesneville H."/>
            <person name="Read B."/>
            <person name="Rensing S.A."/>
            <person name="Ritter A."/>
            <person name="Rousvoal S."/>
            <person name="Samanta M."/>
            <person name="Samson G."/>
            <person name="Schroeder D.C."/>
            <person name="Segurens B."/>
            <person name="Strittmatter M."/>
            <person name="Tonon T."/>
            <person name="Tregear J.W."/>
            <person name="Valentin K."/>
            <person name="von Dassow P."/>
            <person name="Yamagishi T."/>
            <person name="Van de Peer Y."/>
            <person name="Wincker P."/>
        </authorList>
    </citation>
    <scope>NUCLEOTIDE SEQUENCE [LARGE SCALE GENOMIC DNA]</scope>
    <source>
        <strain evidence="7">Ec32 / CCAP1310/4</strain>
    </source>
</reference>
<dbReference type="Gene3D" id="1.10.1540.10">
    <property type="entry name" value="BEACH domain"/>
    <property type="match status" value="1"/>
</dbReference>
<dbReference type="PROSITE" id="PS50197">
    <property type="entry name" value="BEACH"/>
    <property type="match status" value="1"/>
</dbReference>
<feature type="compositionally biased region" description="Gly residues" evidence="3">
    <location>
        <begin position="1200"/>
        <end position="1209"/>
    </location>
</feature>
<feature type="region of interest" description="Disordered" evidence="3">
    <location>
        <begin position="1011"/>
        <end position="1040"/>
    </location>
</feature>
<dbReference type="Pfam" id="PF02138">
    <property type="entry name" value="Beach"/>
    <property type="match status" value="1"/>
</dbReference>
<evidence type="ECO:0000313" key="6">
    <source>
        <dbReference type="EMBL" id="CBN78887.1"/>
    </source>
</evidence>
<feature type="domain" description="BEACH-type PH" evidence="5">
    <location>
        <begin position="1621"/>
        <end position="1741"/>
    </location>
</feature>
<evidence type="ECO:0000256" key="2">
    <source>
        <dbReference type="ARBA" id="ARBA00022737"/>
    </source>
</evidence>
<feature type="compositionally biased region" description="Low complexity" evidence="3">
    <location>
        <begin position="559"/>
        <end position="570"/>
    </location>
</feature>
<organism evidence="6 7">
    <name type="scientific">Ectocarpus siliculosus</name>
    <name type="common">Brown alga</name>
    <name type="synonym">Conferva siliculosa</name>
    <dbReference type="NCBI Taxonomy" id="2880"/>
    <lineage>
        <taxon>Eukaryota</taxon>
        <taxon>Sar</taxon>
        <taxon>Stramenopiles</taxon>
        <taxon>Ochrophyta</taxon>
        <taxon>PX clade</taxon>
        <taxon>Phaeophyceae</taxon>
        <taxon>Ectocarpales</taxon>
        <taxon>Ectocarpaceae</taxon>
        <taxon>Ectocarpus</taxon>
    </lineage>
</organism>
<name>D8LFY8_ECTSI</name>
<dbReference type="PANTHER" id="PTHR13743">
    <property type="entry name" value="BEIGE/BEACH-RELATED"/>
    <property type="match status" value="1"/>
</dbReference>
<evidence type="ECO:0000256" key="1">
    <source>
        <dbReference type="ARBA" id="ARBA00022574"/>
    </source>
</evidence>
<feature type="compositionally biased region" description="Gly residues" evidence="3">
    <location>
        <begin position="1668"/>
        <end position="1683"/>
    </location>
</feature>
<dbReference type="SUPFAM" id="SSF81837">
    <property type="entry name" value="BEACH domain"/>
    <property type="match status" value="1"/>
</dbReference>
<dbReference type="Gene3D" id="2.30.29.30">
    <property type="entry name" value="Pleckstrin-homology domain (PH domain)/Phosphotyrosine-binding domain (PTB)"/>
    <property type="match status" value="1"/>
</dbReference>
<dbReference type="InterPro" id="IPR000409">
    <property type="entry name" value="BEACH_dom"/>
</dbReference>
<evidence type="ECO:0000259" key="5">
    <source>
        <dbReference type="PROSITE" id="PS51783"/>
    </source>
</evidence>
<dbReference type="FunFam" id="1.10.1540.10:FF:000001">
    <property type="entry name" value="neurobeachin isoform X1"/>
    <property type="match status" value="1"/>
</dbReference>
<feature type="compositionally biased region" description="Low complexity" evidence="3">
    <location>
        <begin position="582"/>
        <end position="591"/>
    </location>
</feature>
<feature type="domain" description="BEACH" evidence="4">
    <location>
        <begin position="1746"/>
        <end position="2036"/>
    </location>
</feature>
<dbReference type="OrthoDB" id="26681at2759"/>
<dbReference type="eggNOG" id="KOG1787">
    <property type="taxonomic scope" value="Eukaryota"/>
</dbReference>
<dbReference type="EMBL" id="FN648104">
    <property type="protein sequence ID" value="CBN78887.1"/>
    <property type="molecule type" value="Genomic_DNA"/>
</dbReference>
<evidence type="ECO:0008006" key="8">
    <source>
        <dbReference type="Google" id="ProtNLM"/>
    </source>
</evidence>
<feature type="region of interest" description="Disordered" evidence="3">
    <location>
        <begin position="833"/>
        <end position="878"/>
    </location>
</feature>
<dbReference type="EMBL" id="FN649736">
    <property type="protein sequence ID" value="CBN78887.1"/>
    <property type="molecule type" value="Genomic_DNA"/>
</dbReference>
<feature type="compositionally biased region" description="Gly residues" evidence="3">
    <location>
        <begin position="840"/>
        <end position="850"/>
    </location>
</feature>
<evidence type="ECO:0000256" key="3">
    <source>
        <dbReference type="SAM" id="MobiDB-lite"/>
    </source>
</evidence>
<dbReference type="CDD" id="cd06071">
    <property type="entry name" value="Beach"/>
    <property type="match status" value="1"/>
</dbReference>